<evidence type="ECO:0008006" key="4">
    <source>
        <dbReference type="Google" id="ProtNLM"/>
    </source>
</evidence>
<feature type="transmembrane region" description="Helical" evidence="1">
    <location>
        <begin position="34"/>
        <end position="55"/>
    </location>
</feature>
<dbReference type="InParanoid" id="A0A395JI22"/>
<evidence type="ECO:0000256" key="1">
    <source>
        <dbReference type="SAM" id="Phobius"/>
    </source>
</evidence>
<feature type="transmembrane region" description="Helical" evidence="1">
    <location>
        <begin position="168"/>
        <end position="187"/>
    </location>
</feature>
<keyword evidence="1" id="KW-0472">Membrane</keyword>
<protein>
    <recommendedName>
        <fullName evidence="4">PepSY-associated transmembrane protein</fullName>
    </recommendedName>
</protein>
<keyword evidence="3" id="KW-1185">Reference proteome</keyword>
<evidence type="ECO:0000313" key="2">
    <source>
        <dbReference type="EMBL" id="RBP47171.1"/>
    </source>
</evidence>
<dbReference type="AlphaFoldDB" id="A0A395JI22"/>
<keyword evidence="1" id="KW-0812">Transmembrane</keyword>
<comment type="caution">
    <text evidence="2">The sequence shown here is derived from an EMBL/GenBank/DDBJ whole genome shotgun (WGS) entry which is preliminary data.</text>
</comment>
<dbReference type="Proteomes" id="UP000253083">
    <property type="component" value="Unassembled WGS sequence"/>
</dbReference>
<reference evidence="2 3" key="1">
    <citation type="submission" date="2018-06" db="EMBL/GenBank/DDBJ databases">
        <title>Genomic Encyclopedia of Type Strains, Phase IV (KMG-IV): sequencing the most valuable type-strain genomes for metagenomic binning, comparative biology and taxonomic classification.</title>
        <authorList>
            <person name="Goeker M."/>
        </authorList>
    </citation>
    <scope>NUCLEOTIDE SEQUENCE [LARGE SCALE GENOMIC DNA]</scope>
    <source>
        <strain evidence="2 3">DSM 24032</strain>
    </source>
</reference>
<evidence type="ECO:0000313" key="3">
    <source>
        <dbReference type="Proteomes" id="UP000253083"/>
    </source>
</evidence>
<proteinExistence type="predicted"/>
<keyword evidence="1" id="KW-1133">Transmembrane helix</keyword>
<dbReference type="EMBL" id="QNRT01000009">
    <property type="protein sequence ID" value="RBP47171.1"/>
    <property type="molecule type" value="Genomic_DNA"/>
</dbReference>
<name>A0A395JI22_9GAMM</name>
<feature type="transmembrane region" description="Helical" evidence="1">
    <location>
        <begin position="139"/>
        <end position="162"/>
    </location>
</feature>
<organism evidence="2 3">
    <name type="scientific">Arenicella xantha</name>
    <dbReference type="NCBI Taxonomy" id="644221"/>
    <lineage>
        <taxon>Bacteria</taxon>
        <taxon>Pseudomonadati</taxon>
        <taxon>Pseudomonadota</taxon>
        <taxon>Gammaproteobacteria</taxon>
        <taxon>Arenicellales</taxon>
        <taxon>Arenicellaceae</taxon>
        <taxon>Arenicella</taxon>
    </lineage>
</organism>
<accession>A0A395JI22</accession>
<sequence>MVFHSALNLIRISNKANTMTSLKTANTFRKYHRLLGFFLAGIMAIYASSGVLMIFRTTDFLKYEQTSERHLESNLGGSQLGKILRLKDYKVLEDTDTQVVFSQGNYDKNSGVAMVSGKDYHPVLQKLVKMHKATVNSPLYFLNIFFGASLLFFAISSFFMFVPRLSTYRTGLKFAAAGMVLALIVVLF</sequence>
<gene>
    <name evidence="2" type="ORF">DFR28_10943</name>
</gene>